<name>A0A7I9Z935_9MYCO</name>
<keyword evidence="2" id="KW-1185">Reference proteome</keyword>
<organism evidence="1 2">
    <name type="scientific">Mycobacterium timonense</name>
    <dbReference type="NCBI Taxonomy" id="701043"/>
    <lineage>
        <taxon>Bacteria</taxon>
        <taxon>Bacillati</taxon>
        <taxon>Actinomycetota</taxon>
        <taxon>Actinomycetes</taxon>
        <taxon>Mycobacteriales</taxon>
        <taxon>Mycobacteriaceae</taxon>
        <taxon>Mycobacterium</taxon>
        <taxon>Mycobacterium avium complex (MAC)</taxon>
    </lineage>
</organism>
<accession>A0A7I9Z935</accession>
<comment type="caution">
    <text evidence="1">The sequence shown here is derived from an EMBL/GenBank/DDBJ whole genome shotgun (WGS) entry which is preliminary data.</text>
</comment>
<proteinExistence type="predicted"/>
<reference evidence="1 2" key="1">
    <citation type="journal article" date="2019" name="Emerg. Microbes Infect.">
        <title>Comprehensive subspecies identification of 175 nontuberculous mycobacteria species based on 7547 genomic profiles.</title>
        <authorList>
            <person name="Matsumoto Y."/>
            <person name="Kinjo T."/>
            <person name="Motooka D."/>
            <person name="Nabeya D."/>
            <person name="Jung N."/>
            <person name="Uechi K."/>
            <person name="Horii T."/>
            <person name="Iida T."/>
            <person name="Fujita J."/>
            <person name="Nakamura S."/>
        </authorList>
    </citation>
    <scope>NUCLEOTIDE SEQUENCE [LARGE SCALE GENOMIC DNA]</scope>
    <source>
        <strain evidence="1 2">JCM 30726</strain>
    </source>
</reference>
<sequence length="60" mass="6898">MDIRTLLAGRGEDSLYWDQGDHKARLAHQLELSRGVGTHKRDMHWSVAKVECPAYSGQRY</sequence>
<protein>
    <submittedName>
        <fullName evidence="1">Uncharacterized protein</fullName>
    </submittedName>
</protein>
<evidence type="ECO:0000313" key="2">
    <source>
        <dbReference type="Proteomes" id="UP000465301"/>
    </source>
</evidence>
<dbReference type="Proteomes" id="UP000465301">
    <property type="component" value="Unassembled WGS sequence"/>
</dbReference>
<gene>
    <name evidence="1" type="ORF">MTIM_32310</name>
</gene>
<dbReference type="EMBL" id="BLLA01000001">
    <property type="protein sequence ID" value="GFG97352.1"/>
    <property type="molecule type" value="Genomic_DNA"/>
</dbReference>
<evidence type="ECO:0000313" key="1">
    <source>
        <dbReference type="EMBL" id="GFG97352.1"/>
    </source>
</evidence>
<dbReference type="AlphaFoldDB" id="A0A7I9Z935"/>